<accession>Q95SR1</accession>
<reference evidence="1" key="1">
    <citation type="submission" date="2001-10" db="EMBL/GenBank/DDBJ databases">
        <authorList>
            <person name="Stapleton M."/>
            <person name="Brokstein P."/>
            <person name="Hong L."/>
            <person name="Agbayani A."/>
            <person name="Carlson J."/>
            <person name="Champe M."/>
            <person name="Chavez C."/>
            <person name="Dorsett V."/>
            <person name="Farfan D."/>
            <person name="Frise E."/>
            <person name="George R."/>
            <person name="Gonzalez M."/>
            <person name="Guarin H."/>
            <person name="Li P."/>
            <person name="Liao G."/>
            <person name="Miranda A."/>
            <person name="Mungall C.J."/>
            <person name="Nunoo J."/>
            <person name="Pacleb J."/>
            <person name="Paragas V."/>
            <person name="Park S."/>
            <person name="Phouanenavong S."/>
            <person name="Wan K."/>
            <person name="Yu C."/>
            <person name="Lewis S.E."/>
            <person name="Rubin G.M."/>
            <person name="Celniker S."/>
        </authorList>
    </citation>
    <scope>NUCLEOTIDE SEQUENCE</scope>
    <source>
        <strain evidence="1">Berkeley</strain>
    </source>
</reference>
<dbReference type="EMBL" id="AY060642">
    <property type="protein sequence ID" value="AAL28190.1"/>
    <property type="molecule type" value="mRNA"/>
</dbReference>
<sequence length="48" mass="5839">MARRWWKLRGLTLCPLPAIVQRWSRSPRWSRSRRKRRAKLGRSFSIAC</sequence>
<dbReference type="OrthoDB" id="2187496at2759"/>
<organism evidence="1">
    <name type="scientific">Drosophila melanogaster</name>
    <name type="common">Fruit fly</name>
    <dbReference type="NCBI Taxonomy" id="7227"/>
    <lineage>
        <taxon>Eukaryota</taxon>
        <taxon>Metazoa</taxon>
        <taxon>Ecdysozoa</taxon>
        <taxon>Arthropoda</taxon>
        <taxon>Hexapoda</taxon>
        <taxon>Insecta</taxon>
        <taxon>Pterygota</taxon>
        <taxon>Neoptera</taxon>
        <taxon>Endopterygota</taxon>
        <taxon>Diptera</taxon>
        <taxon>Brachycera</taxon>
        <taxon>Muscomorpha</taxon>
        <taxon>Ephydroidea</taxon>
        <taxon>Drosophilidae</taxon>
        <taxon>Drosophila</taxon>
        <taxon>Sophophora</taxon>
    </lineage>
</organism>
<protein>
    <submittedName>
        <fullName evidence="1">GH07007p</fullName>
    </submittedName>
</protein>
<evidence type="ECO:0000313" key="1">
    <source>
        <dbReference type="EMBL" id="AAL28190.1"/>
    </source>
</evidence>
<gene>
    <name evidence="2" type="primary">scrib</name>
    <name evidence="2" type="ORF">CG43398</name>
    <name evidence="1" type="ORF">CG5467</name>
</gene>
<dbReference type="AlphaFoldDB" id="Q95SR1"/>
<dbReference type="AGR" id="FB:FBgn0263289"/>
<evidence type="ECO:0000313" key="2">
    <source>
        <dbReference type="FlyBase" id="FBgn0263289"/>
    </source>
</evidence>
<proteinExistence type="evidence at transcript level"/>
<name>Q95SR1_DROME</name>
<dbReference type="FlyBase" id="FBgn0263289">
    <property type="gene designation" value="scrib"/>
</dbReference>